<dbReference type="InterPro" id="IPR012902">
    <property type="entry name" value="N_methyl_site"/>
</dbReference>
<dbReference type="Pfam" id="PF07963">
    <property type="entry name" value="N_methyl"/>
    <property type="match status" value="1"/>
</dbReference>
<dbReference type="PROSITE" id="PS00409">
    <property type="entry name" value="PROKAR_NTER_METHYL"/>
    <property type="match status" value="1"/>
</dbReference>
<dbReference type="RefSeq" id="WP_165913663.1">
    <property type="nucleotide sequence ID" value="NZ_CP058648.1"/>
</dbReference>
<evidence type="ECO:0000256" key="1">
    <source>
        <dbReference type="SAM" id="Phobius"/>
    </source>
</evidence>
<dbReference type="NCBIfam" id="TIGR02532">
    <property type="entry name" value="IV_pilin_GFxxxE"/>
    <property type="match status" value="1"/>
</dbReference>
<gene>
    <name evidence="2" type="ORF">EDD79_10123</name>
</gene>
<keyword evidence="1" id="KW-0812">Transmembrane</keyword>
<evidence type="ECO:0000313" key="3">
    <source>
        <dbReference type="Proteomes" id="UP000295504"/>
    </source>
</evidence>
<dbReference type="Proteomes" id="UP000295504">
    <property type="component" value="Unassembled WGS sequence"/>
</dbReference>
<proteinExistence type="predicted"/>
<keyword evidence="3" id="KW-1185">Reference proteome</keyword>
<protein>
    <submittedName>
        <fullName evidence="2">Prepilin-type N-terminal cleavage/methylation domain-containing protein</fullName>
    </submittedName>
</protein>
<organism evidence="2 3">
    <name type="scientific">Serpentinicella alkaliphila</name>
    <dbReference type="NCBI Taxonomy" id="1734049"/>
    <lineage>
        <taxon>Bacteria</taxon>
        <taxon>Bacillati</taxon>
        <taxon>Bacillota</taxon>
        <taxon>Clostridia</taxon>
        <taxon>Peptostreptococcales</taxon>
        <taxon>Natronincolaceae</taxon>
        <taxon>Serpentinicella</taxon>
    </lineage>
</organism>
<feature type="transmembrane region" description="Helical" evidence="1">
    <location>
        <begin position="12"/>
        <end position="33"/>
    </location>
</feature>
<keyword evidence="1" id="KW-0472">Membrane</keyword>
<keyword evidence="1" id="KW-1133">Transmembrane helix</keyword>
<name>A0A4V2T3V7_9FIRM</name>
<accession>A0A4V2T3V7</accession>
<sequence>MKWIINRKGFTLIELIVSLTLGIVILTIVLNHFSFVYKNIYNKYDYIVHMRNTRFALNYIEKRLRDVDQSTIVYHSNLKAFEGYTSSGVSRWIDLSGYMRNSAFIYFNRPTRQLRVNMNSENNVLVPFVYDVAVREIGNNNVVEIEVYASEIDYSVKSRFHIGTINR</sequence>
<dbReference type="AlphaFoldDB" id="A0A4V2T3V7"/>
<dbReference type="EMBL" id="SLYC01000012">
    <property type="protein sequence ID" value="TCQ02874.1"/>
    <property type="molecule type" value="Genomic_DNA"/>
</dbReference>
<reference evidence="2 3" key="1">
    <citation type="submission" date="2019-03" db="EMBL/GenBank/DDBJ databases">
        <title>Genomic Encyclopedia of Type Strains, Phase IV (KMG-IV): sequencing the most valuable type-strain genomes for metagenomic binning, comparative biology and taxonomic classification.</title>
        <authorList>
            <person name="Goeker M."/>
        </authorList>
    </citation>
    <scope>NUCLEOTIDE SEQUENCE [LARGE SCALE GENOMIC DNA]</scope>
    <source>
        <strain evidence="2 3">DSM 100013</strain>
    </source>
</reference>
<comment type="caution">
    <text evidence="2">The sequence shown here is derived from an EMBL/GenBank/DDBJ whole genome shotgun (WGS) entry which is preliminary data.</text>
</comment>
<evidence type="ECO:0000313" key="2">
    <source>
        <dbReference type="EMBL" id="TCQ02874.1"/>
    </source>
</evidence>